<evidence type="ECO:0000256" key="9">
    <source>
        <dbReference type="PIRSR" id="PIRSR000350-3"/>
    </source>
</evidence>
<dbReference type="AlphaFoldDB" id="A0A9X3LSH9"/>
<sequence length="463" mass="50030">MTHYDYIVLGSGSGNSFPTPEFDDKSIALIDEAPRFGGTCLNHGCIPTKMFVLAADTADSAADSARLNLQTSFDGADWPAIVDRVFTDRIDAISRGGEEYRRGGECPNIDVYDGHAEFVGPKTIRTSRNGEPGDITADTILLAAGSRSFIPDVIAESGVPYLTNESVMRLPAQPESLTILGGGYIAMEFAHIFQSLGTHVRIVNRSPLLRHLDGDLAKRFNALATERYEAHLGRTVASAFHDANSVTLMLDDGTAVTSSALLVATGRVPNGDRLGAAAGGVELHEDGRVKVDEFGRTTAEGVWALGDISSPFMLKHVANAELRAVRHNILHPDAMVPMPHDDVPSAIFTSPQIATVGLTEQQAIDAGYDVTCKIQNYGDVAYGWAMEDSTSIVKLIADRRTARLLGAHYMGPQASTLIQQMITVMAFDLDLREVARHQYWIHPALGEVTENALLGLDLEFPEV</sequence>
<feature type="binding site" evidence="9">
    <location>
        <position position="49"/>
    </location>
    <ligand>
        <name>FAD</name>
        <dbReference type="ChEBI" id="CHEBI:57692"/>
    </ligand>
</feature>
<evidence type="ECO:0000256" key="8">
    <source>
        <dbReference type="PIRSR" id="PIRSR000350-2"/>
    </source>
</evidence>
<proteinExistence type="inferred from homology"/>
<comment type="cofactor">
    <cofactor evidence="9">
        <name>FAD</name>
        <dbReference type="ChEBI" id="CHEBI:57692"/>
    </cofactor>
    <text evidence="9">Binds 1 FAD per subunit.</text>
</comment>
<keyword evidence="7 11" id="KW-0676">Redox-active center</keyword>
<dbReference type="PRINTS" id="PR00368">
    <property type="entry name" value="FADPNR"/>
</dbReference>
<feature type="disulfide bond" description="Redox-active" evidence="10">
    <location>
        <begin position="40"/>
        <end position="45"/>
    </location>
</feature>
<reference evidence="14" key="1">
    <citation type="submission" date="2022-02" db="EMBL/GenBank/DDBJ databases">
        <title>Corynebacterium sp. from urogenital microbiome.</title>
        <authorList>
            <person name="Cappelli E.A."/>
            <person name="Ribeiro T.G."/>
            <person name="Peixe L."/>
        </authorList>
    </citation>
    <scope>NUCLEOTIDE SEQUENCE</scope>
    <source>
        <strain evidence="14">C8Ua_172</strain>
    </source>
</reference>
<keyword evidence="9" id="KW-0547">Nucleotide-binding</keyword>
<keyword evidence="3 9" id="KW-0274">FAD</keyword>
<protein>
    <submittedName>
        <fullName evidence="14">Mycothione reductase</fullName>
        <ecNumber evidence="14">1.8.1.15</ecNumber>
    </submittedName>
</protein>
<accession>A0A9X3LSH9</accession>
<dbReference type="InterPro" id="IPR023753">
    <property type="entry name" value="FAD/NAD-binding_dom"/>
</dbReference>
<dbReference type="PROSITE" id="PS00076">
    <property type="entry name" value="PYRIDINE_REDOX_1"/>
    <property type="match status" value="1"/>
</dbReference>
<dbReference type="PIRSF" id="PIRSF000350">
    <property type="entry name" value="Mercury_reductase_MerA"/>
    <property type="match status" value="1"/>
</dbReference>
<feature type="domain" description="FAD/NAD(P)-binding" evidence="13">
    <location>
        <begin position="5"/>
        <end position="319"/>
    </location>
</feature>
<dbReference type="EMBL" id="JAKMUS010000002">
    <property type="protein sequence ID" value="MCZ9293349.1"/>
    <property type="molecule type" value="Genomic_DNA"/>
</dbReference>
<evidence type="ECO:0000313" key="15">
    <source>
        <dbReference type="Proteomes" id="UP001146468"/>
    </source>
</evidence>
<evidence type="ECO:0000256" key="4">
    <source>
        <dbReference type="ARBA" id="ARBA00022857"/>
    </source>
</evidence>
<feature type="binding site" evidence="9">
    <location>
        <position position="266"/>
    </location>
    <ligand>
        <name>NAD(+)</name>
        <dbReference type="ChEBI" id="CHEBI:57540"/>
    </ligand>
</feature>
<dbReference type="NCBIfam" id="TIGR03452">
    <property type="entry name" value="mycothione_red"/>
    <property type="match status" value="1"/>
</dbReference>
<dbReference type="NCBIfam" id="NF005884">
    <property type="entry name" value="PRK07846.1"/>
    <property type="match status" value="1"/>
</dbReference>
<keyword evidence="9" id="KW-0520">NAD</keyword>
<dbReference type="InterPro" id="IPR012999">
    <property type="entry name" value="Pyr_OxRdtase_I_AS"/>
</dbReference>
<dbReference type="PANTHER" id="PTHR43014">
    <property type="entry name" value="MERCURIC REDUCTASE"/>
    <property type="match status" value="1"/>
</dbReference>
<keyword evidence="5 11" id="KW-0560">Oxidoreductase</keyword>
<dbReference type="Pfam" id="PF07992">
    <property type="entry name" value="Pyr_redox_2"/>
    <property type="match status" value="1"/>
</dbReference>
<feature type="binding site" evidence="9">
    <location>
        <begin position="313"/>
        <end position="316"/>
    </location>
    <ligand>
        <name>FAD</name>
        <dbReference type="ChEBI" id="CHEBI:57692"/>
    </ligand>
</feature>
<dbReference type="Pfam" id="PF02852">
    <property type="entry name" value="Pyr_redox_dim"/>
    <property type="match status" value="1"/>
</dbReference>
<feature type="binding site" evidence="9">
    <location>
        <begin position="181"/>
        <end position="188"/>
    </location>
    <ligand>
        <name>NAD(+)</name>
        <dbReference type="ChEBI" id="CHEBI:57540"/>
    </ligand>
</feature>
<keyword evidence="2 11" id="KW-0285">Flavoprotein</keyword>
<dbReference type="InterPro" id="IPR017817">
    <property type="entry name" value="Mycothione_reductase"/>
</dbReference>
<evidence type="ECO:0000313" key="14">
    <source>
        <dbReference type="EMBL" id="MCZ9293349.1"/>
    </source>
</evidence>
<dbReference type="PANTHER" id="PTHR43014:SF5">
    <property type="entry name" value="GLUTATHIONE REDUCTASE (NADPH)"/>
    <property type="match status" value="1"/>
</dbReference>
<name>A0A9X3LSH9_9CORY</name>
<dbReference type="InterPro" id="IPR004099">
    <property type="entry name" value="Pyr_nucl-diS_OxRdtase_dimer"/>
</dbReference>
<organism evidence="14 15">
    <name type="scientific">Corynebacterium meitnerae</name>
    <dbReference type="NCBI Taxonomy" id="2913498"/>
    <lineage>
        <taxon>Bacteria</taxon>
        <taxon>Bacillati</taxon>
        <taxon>Actinomycetota</taxon>
        <taxon>Actinomycetes</taxon>
        <taxon>Mycobacteriales</taxon>
        <taxon>Corynebacteriaceae</taxon>
        <taxon>Corynebacterium</taxon>
    </lineage>
</organism>
<dbReference type="EC" id="1.8.1.15" evidence="14"/>
<comment type="similarity">
    <text evidence="1 11">Belongs to the class-I pyridine nucleotide-disulfide oxidoreductase family.</text>
</comment>
<evidence type="ECO:0000256" key="7">
    <source>
        <dbReference type="ARBA" id="ARBA00023284"/>
    </source>
</evidence>
<evidence type="ECO:0000256" key="3">
    <source>
        <dbReference type="ARBA" id="ARBA00022827"/>
    </source>
</evidence>
<dbReference type="RefSeq" id="WP_269964803.1">
    <property type="nucleotide sequence ID" value="NZ_JAKMUS010000002.1"/>
</dbReference>
<gene>
    <name evidence="14" type="primary">mtr</name>
    <name evidence="14" type="ORF">L8U60_02435</name>
</gene>
<evidence type="ECO:0000256" key="11">
    <source>
        <dbReference type="RuleBase" id="RU003691"/>
    </source>
</evidence>
<feature type="domain" description="Pyridine nucleotide-disulphide oxidoreductase dimerisation" evidence="12">
    <location>
        <begin position="343"/>
        <end position="452"/>
    </location>
</feature>
<dbReference type="InterPro" id="IPR016156">
    <property type="entry name" value="FAD/NAD-linked_Rdtase_dimer_sf"/>
</dbReference>
<feature type="active site" description="Proton acceptor" evidence="8">
    <location>
        <position position="442"/>
    </location>
</feature>
<dbReference type="PRINTS" id="PR00411">
    <property type="entry name" value="PNDRDTASEI"/>
</dbReference>
<comment type="caution">
    <text evidence="14">The sequence shown here is derived from an EMBL/GenBank/DDBJ whole genome shotgun (WGS) entry which is preliminary data.</text>
</comment>
<feature type="binding site" evidence="9">
    <location>
        <position position="307"/>
    </location>
    <ligand>
        <name>FAD</name>
        <dbReference type="ChEBI" id="CHEBI:57692"/>
    </ligand>
</feature>
<keyword evidence="15" id="KW-1185">Reference proteome</keyword>
<dbReference type="SUPFAM" id="SSF51905">
    <property type="entry name" value="FAD/NAD(P)-binding domain"/>
    <property type="match status" value="1"/>
</dbReference>
<dbReference type="Gene3D" id="3.50.50.60">
    <property type="entry name" value="FAD/NAD(P)-binding domain"/>
    <property type="match status" value="2"/>
</dbReference>
<dbReference type="Gene3D" id="3.30.390.30">
    <property type="match status" value="1"/>
</dbReference>
<keyword evidence="4" id="KW-0521">NADP</keyword>
<evidence type="ECO:0000256" key="2">
    <source>
        <dbReference type="ARBA" id="ARBA00022630"/>
    </source>
</evidence>
<dbReference type="GO" id="GO:0000166">
    <property type="term" value="F:nucleotide binding"/>
    <property type="evidence" value="ECO:0007669"/>
    <property type="project" value="UniProtKB-KW"/>
</dbReference>
<evidence type="ECO:0000259" key="12">
    <source>
        <dbReference type="Pfam" id="PF02852"/>
    </source>
</evidence>
<evidence type="ECO:0000259" key="13">
    <source>
        <dbReference type="Pfam" id="PF07992"/>
    </source>
</evidence>
<dbReference type="GO" id="GO:0050627">
    <property type="term" value="F:mycothione reductase [NAD(P)H] activity"/>
    <property type="evidence" value="ECO:0007669"/>
    <property type="project" value="UniProtKB-EC"/>
</dbReference>
<dbReference type="InterPro" id="IPR036188">
    <property type="entry name" value="FAD/NAD-bd_sf"/>
</dbReference>
<evidence type="ECO:0000256" key="5">
    <source>
        <dbReference type="ARBA" id="ARBA00023002"/>
    </source>
</evidence>
<evidence type="ECO:0000256" key="6">
    <source>
        <dbReference type="ARBA" id="ARBA00023157"/>
    </source>
</evidence>
<evidence type="ECO:0000256" key="10">
    <source>
        <dbReference type="PIRSR" id="PIRSR000350-4"/>
    </source>
</evidence>
<dbReference type="SUPFAM" id="SSF55424">
    <property type="entry name" value="FAD/NAD-linked reductases, dimerisation (C-terminal) domain"/>
    <property type="match status" value="1"/>
</dbReference>
<dbReference type="InterPro" id="IPR001100">
    <property type="entry name" value="Pyr_nuc-diS_OxRdtase"/>
</dbReference>
<dbReference type="Proteomes" id="UP001146468">
    <property type="component" value="Unassembled WGS sequence"/>
</dbReference>
<keyword evidence="6" id="KW-1015">Disulfide bond</keyword>
<evidence type="ECO:0000256" key="1">
    <source>
        <dbReference type="ARBA" id="ARBA00007532"/>
    </source>
</evidence>